<comment type="caution">
    <text evidence="1">The sequence shown here is derived from an EMBL/GenBank/DDBJ whole genome shotgun (WGS) entry which is preliminary data.</text>
</comment>
<proteinExistence type="predicted"/>
<evidence type="ECO:0000313" key="1">
    <source>
        <dbReference type="EMBL" id="TCP39171.1"/>
    </source>
</evidence>
<evidence type="ECO:0000313" key="2">
    <source>
        <dbReference type="Proteomes" id="UP000294911"/>
    </source>
</evidence>
<name>A0A4R2PY89_9PSEU</name>
<dbReference type="EMBL" id="SLXQ01000032">
    <property type="protein sequence ID" value="TCP39171.1"/>
    <property type="molecule type" value="Genomic_DNA"/>
</dbReference>
<organism evidence="1 2">
    <name type="scientific">Tamaricihabitans halophyticus</name>
    <dbReference type="NCBI Taxonomy" id="1262583"/>
    <lineage>
        <taxon>Bacteria</taxon>
        <taxon>Bacillati</taxon>
        <taxon>Actinomycetota</taxon>
        <taxon>Actinomycetes</taxon>
        <taxon>Pseudonocardiales</taxon>
        <taxon>Pseudonocardiaceae</taxon>
        <taxon>Tamaricihabitans</taxon>
    </lineage>
</organism>
<sequence length="67" mass="7554">MFADKRIAVEVAYATLPHAAGNFYLDDKPTCSIVSRSRSAVAGHRGPTTWLQEVCWSDELVQRVFRK</sequence>
<dbReference type="AlphaFoldDB" id="A0A4R2PY89"/>
<accession>A0A4R2PY89</accession>
<dbReference type="Proteomes" id="UP000294911">
    <property type="component" value="Unassembled WGS sequence"/>
</dbReference>
<gene>
    <name evidence="1" type="ORF">EV191_13211</name>
</gene>
<reference evidence="1 2" key="1">
    <citation type="submission" date="2019-03" db="EMBL/GenBank/DDBJ databases">
        <title>Genomic Encyclopedia of Type Strains, Phase IV (KMG-IV): sequencing the most valuable type-strain genomes for metagenomic binning, comparative biology and taxonomic classification.</title>
        <authorList>
            <person name="Goeker M."/>
        </authorList>
    </citation>
    <scope>NUCLEOTIDE SEQUENCE [LARGE SCALE GENOMIC DNA]</scope>
    <source>
        <strain evidence="1 2">DSM 45765</strain>
    </source>
</reference>
<protein>
    <submittedName>
        <fullName evidence="1">Uncharacterized protein</fullName>
    </submittedName>
</protein>
<keyword evidence="2" id="KW-1185">Reference proteome</keyword>